<dbReference type="CDD" id="cd05254">
    <property type="entry name" value="dTDP_HR_like_SDR_e"/>
    <property type="match status" value="1"/>
</dbReference>
<keyword evidence="2 4" id="KW-0560">Oxidoreductase</keyword>
<feature type="domain" description="RmlD-like substrate binding" evidence="3">
    <location>
        <begin position="1"/>
        <end position="292"/>
    </location>
</feature>
<dbReference type="GO" id="GO:0008831">
    <property type="term" value="F:dTDP-4-dehydrorhamnose reductase activity"/>
    <property type="evidence" value="ECO:0007669"/>
    <property type="project" value="UniProtKB-EC"/>
</dbReference>
<dbReference type="Pfam" id="PF04321">
    <property type="entry name" value="RmlD_sub_bind"/>
    <property type="match status" value="1"/>
</dbReference>
<keyword evidence="2" id="KW-0521">NADP</keyword>
<dbReference type="PANTHER" id="PTHR10491:SF4">
    <property type="entry name" value="METHIONINE ADENOSYLTRANSFERASE 2 SUBUNIT BETA"/>
    <property type="match status" value="1"/>
</dbReference>
<dbReference type="InterPro" id="IPR005913">
    <property type="entry name" value="dTDP_dehydrorham_reduct"/>
</dbReference>
<dbReference type="InterPro" id="IPR036291">
    <property type="entry name" value="NAD(P)-bd_dom_sf"/>
</dbReference>
<comment type="function">
    <text evidence="2">Catalyzes the reduction of dTDP-6-deoxy-L-lyxo-4-hexulose to yield dTDP-L-rhamnose.</text>
</comment>
<dbReference type="NCBIfam" id="TIGR01214">
    <property type="entry name" value="rmlD"/>
    <property type="match status" value="1"/>
</dbReference>
<dbReference type="InterPro" id="IPR029903">
    <property type="entry name" value="RmlD-like-bd"/>
</dbReference>
<dbReference type="SUPFAM" id="SSF51735">
    <property type="entry name" value="NAD(P)-binding Rossmann-fold domains"/>
    <property type="match status" value="1"/>
</dbReference>
<comment type="similarity">
    <text evidence="1 2">Belongs to the dTDP-4-dehydrorhamnose reductase family.</text>
</comment>
<dbReference type="EMBL" id="QRTC01000002">
    <property type="protein sequence ID" value="RGQ44297.1"/>
    <property type="molecule type" value="Genomic_DNA"/>
</dbReference>
<sequence>MNVLVTGCKGQLGNELYKIITEKKSELGEIPQCFHDCKLTCIDVEDLDITDLEAVLAYTRALRPEVVINCAAYTNVNGCESDRDAAFRVNALGPRNLAVACEETGAKLVHVSTDYVFPGDGTEPYVEWDLCGPQSVYGRTKYLGEQYVRDFCSRYFIVRTAWLYGYVGNNFVKTMRRLGTENGAVKVVSDQVGNPTNATDLAHHLLKLAATCEYGVYHCTGNGSACSWYEFTKKIMEYSGISAAVTPCTTEEYPTPAKRPAYSVLDNCMLRVTVGDEMRDWQEALKCYIEKIDEK</sequence>
<accession>A0A412B0Y5</accession>
<evidence type="ECO:0000256" key="1">
    <source>
        <dbReference type="ARBA" id="ARBA00010944"/>
    </source>
</evidence>
<reference evidence="4 5" key="1">
    <citation type="submission" date="2018-08" db="EMBL/GenBank/DDBJ databases">
        <title>A genome reference for cultivated species of the human gut microbiota.</title>
        <authorList>
            <person name="Zou Y."/>
            <person name="Xue W."/>
            <person name="Luo G."/>
        </authorList>
    </citation>
    <scope>NUCLEOTIDE SEQUENCE [LARGE SCALE GENOMIC DNA]</scope>
    <source>
        <strain evidence="4 5">AF28-26</strain>
    </source>
</reference>
<dbReference type="UniPathway" id="UPA00124"/>
<organism evidence="4 5">
    <name type="scientific">[Clostridium] leptum</name>
    <dbReference type="NCBI Taxonomy" id="1535"/>
    <lineage>
        <taxon>Bacteria</taxon>
        <taxon>Bacillati</taxon>
        <taxon>Bacillota</taxon>
        <taxon>Clostridia</taxon>
        <taxon>Eubacteriales</taxon>
        <taxon>Oscillospiraceae</taxon>
        <taxon>Oscillospiraceae incertae sedis</taxon>
    </lineage>
</organism>
<comment type="caution">
    <text evidence="4">The sequence shown here is derived from an EMBL/GenBank/DDBJ whole genome shotgun (WGS) entry which is preliminary data.</text>
</comment>
<comment type="pathway">
    <text evidence="2">Carbohydrate biosynthesis; dTDP-L-rhamnose biosynthesis.</text>
</comment>
<dbReference type="Gene3D" id="3.40.50.720">
    <property type="entry name" value="NAD(P)-binding Rossmann-like Domain"/>
    <property type="match status" value="1"/>
</dbReference>
<evidence type="ECO:0000259" key="3">
    <source>
        <dbReference type="Pfam" id="PF04321"/>
    </source>
</evidence>
<dbReference type="Proteomes" id="UP000284751">
    <property type="component" value="Unassembled WGS sequence"/>
</dbReference>
<dbReference type="PANTHER" id="PTHR10491">
    <property type="entry name" value="DTDP-4-DEHYDRORHAMNOSE REDUCTASE"/>
    <property type="match status" value="1"/>
</dbReference>
<name>A0A412B0Y5_9FIRM</name>
<dbReference type="EC" id="1.1.1.133" evidence="2"/>
<proteinExistence type="inferred from homology"/>
<protein>
    <recommendedName>
        <fullName evidence="2">dTDP-4-dehydrorhamnose reductase</fullName>
        <ecNumber evidence="2">1.1.1.133</ecNumber>
    </recommendedName>
</protein>
<evidence type="ECO:0000313" key="5">
    <source>
        <dbReference type="Proteomes" id="UP000284751"/>
    </source>
</evidence>
<dbReference type="Gene3D" id="3.90.25.10">
    <property type="entry name" value="UDP-galactose 4-epimerase, domain 1"/>
    <property type="match status" value="1"/>
</dbReference>
<dbReference type="GO" id="GO:0019305">
    <property type="term" value="P:dTDP-rhamnose biosynthetic process"/>
    <property type="evidence" value="ECO:0007669"/>
    <property type="project" value="UniProtKB-UniPathway"/>
</dbReference>
<dbReference type="AlphaFoldDB" id="A0A412B0Y5"/>
<gene>
    <name evidence="4" type="primary">rfbD</name>
    <name evidence="4" type="ORF">DWY99_01300</name>
</gene>
<evidence type="ECO:0000313" key="4">
    <source>
        <dbReference type="EMBL" id="RGQ44297.1"/>
    </source>
</evidence>
<evidence type="ECO:0000256" key="2">
    <source>
        <dbReference type="RuleBase" id="RU364082"/>
    </source>
</evidence>